<dbReference type="AlphaFoldDB" id="A0A0K6FWG5"/>
<sequence length="411" mass="46793">MRLSDVTHLKVLEERLLAGDAPDSLSVPIHLKCLKLGDIGGRIKAMDAYYFETIVPKLTRLNCVYWELAFLPDDFSWLLACKELKSVHLLPGSNTTTPDDEWMGRLPQLIQFTNLTHFSLYSYNLPRRFNERYTTYSEPFTSLLRSSPNLESFILSFEGEGEPYFPTPILEALDNQFILPRLHTFHILGDADPDWIGFISKRTHPLRAFLARHPTIQDLKIGCPMDDISSDGMDPDELSCLLPSVTHLACPVFLCEAVVTSKLARQLKSLAISNPHLGDLDDNPFDSIVQKMTGNALPNLRKLSIWDELCYYSLEVRVLQAFFLAAKGLEELEFRIGVDDYDGFLFVLGQAKNLRRIKIAYDQFRDSEDSWESFVMRLAGRCPRLETITDYYGAHTKIVRDDSGRPSVGQT</sequence>
<dbReference type="Proteomes" id="UP000044841">
    <property type="component" value="Unassembled WGS sequence"/>
</dbReference>
<reference evidence="1 2" key="1">
    <citation type="submission" date="2015-07" db="EMBL/GenBank/DDBJ databases">
        <authorList>
            <person name="Noorani M."/>
        </authorList>
    </citation>
    <scope>NUCLEOTIDE SEQUENCE [LARGE SCALE GENOMIC DNA]</scope>
    <source>
        <strain evidence="1">BBA 69670</strain>
    </source>
</reference>
<organism evidence="1 2">
    <name type="scientific">Rhizoctonia solani</name>
    <dbReference type="NCBI Taxonomy" id="456999"/>
    <lineage>
        <taxon>Eukaryota</taxon>
        <taxon>Fungi</taxon>
        <taxon>Dikarya</taxon>
        <taxon>Basidiomycota</taxon>
        <taxon>Agaricomycotina</taxon>
        <taxon>Agaricomycetes</taxon>
        <taxon>Cantharellales</taxon>
        <taxon>Ceratobasidiaceae</taxon>
        <taxon>Rhizoctonia</taxon>
    </lineage>
</organism>
<name>A0A0K6FWG5_9AGAM</name>
<proteinExistence type="predicted"/>
<dbReference type="Gene3D" id="3.80.10.10">
    <property type="entry name" value="Ribonuclease Inhibitor"/>
    <property type="match status" value="1"/>
</dbReference>
<keyword evidence="2" id="KW-1185">Reference proteome</keyword>
<dbReference type="SUPFAM" id="SSF52047">
    <property type="entry name" value="RNI-like"/>
    <property type="match status" value="1"/>
</dbReference>
<dbReference type="InterPro" id="IPR032675">
    <property type="entry name" value="LRR_dom_sf"/>
</dbReference>
<evidence type="ECO:0000313" key="2">
    <source>
        <dbReference type="Proteomes" id="UP000044841"/>
    </source>
</evidence>
<evidence type="ECO:0000313" key="1">
    <source>
        <dbReference type="EMBL" id="CUA70566.1"/>
    </source>
</evidence>
<dbReference type="EMBL" id="CYGV01001180">
    <property type="protein sequence ID" value="CUA70566.1"/>
    <property type="molecule type" value="Genomic_DNA"/>
</dbReference>
<accession>A0A0K6FWG5</accession>
<gene>
    <name evidence="1" type="ORF">RSOLAG22IIIB_08981</name>
</gene>
<protein>
    <submittedName>
        <fullName evidence="1">Uncharacterized protein</fullName>
    </submittedName>
</protein>